<evidence type="ECO:0000256" key="2">
    <source>
        <dbReference type="HAMAP-Rule" id="MF_01139"/>
    </source>
</evidence>
<comment type="cofactor">
    <cofactor evidence="2">
        <name>Mg(2+)</name>
        <dbReference type="ChEBI" id="CHEBI:18420"/>
    </cofactor>
    <text evidence="2">Binds 2 magnesium ions per subunit.</text>
</comment>
<organism evidence="3 4">
    <name type="scientific">Acidianus brierleyi</name>
    <dbReference type="NCBI Taxonomy" id="41673"/>
    <lineage>
        <taxon>Archaea</taxon>
        <taxon>Thermoproteota</taxon>
        <taxon>Thermoprotei</taxon>
        <taxon>Sulfolobales</taxon>
        <taxon>Sulfolobaceae</taxon>
        <taxon>Acidianus</taxon>
    </lineage>
</organism>
<dbReference type="PANTHER" id="PTHR10291:SF43">
    <property type="entry name" value="DEHYDRODOLICHYL DIPHOSPHATE SYNTHASE COMPLEX SUBUNIT DHDDS"/>
    <property type="match status" value="1"/>
</dbReference>
<dbReference type="Pfam" id="PF01255">
    <property type="entry name" value="Prenyltransf"/>
    <property type="match status" value="1"/>
</dbReference>
<feature type="active site" description="Proton acceptor" evidence="2">
    <location>
        <position position="83"/>
    </location>
</feature>
<reference evidence="3 4" key="1">
    <citation type="submission" date="2018-05" db="EMBL/GenBank/DDBJ databases">
        <title>Complete Genome Sequences of Extremely Thermoacidophilic, Metal-Mobilizing Type-Strain Members of the Archaeal Family Sulfolobaceae: Acidianus brierleyi DSM-1651T, Acidianus sulfidivorans DSM-18786T, Metallosphaera hakonensis DSM-7519T, and Metallosphaera prunae DSM-10039T.</title>
        <authorList>
            <person name="Counts J.A."/>
            <person name="Kelly R.M."/>
        </authorList>
    </citation>
    <scope>NUCLEOTIDE SEQUENCE [LARGE SCALE GENOMIC DNA]</scope>
    <source>
        <strain evidence="3 4">DSM 1651</strain>
    </source>
</reference>
<dbReference type="EMBL" id="CP029289">
    <property type="protein sequence ID" value="AWR94304.1"/>
    <property type="molecule type" value="Genomic_DNA"/>
</dbReference>
<keyword evidence="2" id="KW-0479">Metal-binding</keyword>
<dbReference type="Proteomes" id="UP000248044">
    <property type="component" value="Chromosome"/>
</dbReference>
<dbReference type="EC" id="2.5.1.89" evidence="2"/>
<dbReference type="GO" id="GO:0000287">
    <property type="term" value="F:magnesium ion binding"/>
    <property type="evidence" value="ECO:0007669"/>
    <property type="project" value="UniProtKB-UniRule"/>
</dbReference>
<sequence>MLNSLLKPAYIFYEKMLWNQIKEGPIPAHVGIIPDGNRRWARQTNSSIQEAYLAGYKKLREVLIWLLELGVKNVTVFALSTENCDKRSQTELNTILKYIKMGIDDLLYEDFVPKYKVRVRTIGKTEKLPDDLKLSISKVVESSSNFKDRKLTLAICYGGRQEILDAVSKLVVDYKKGLLDSNVLDETVFKKYFYDEELEDIDLVIRTSGEMRISNFLLWHMAYSELFFCDAYWPEFRKIDLWRAIRSYQRRRRKFGA</sequence>
<gene>
    <name evidence="2 3" type="primary">uppS</name>
    <name evidence="3" type="ORF">DFR85_06545</name>
</gene>
<feature type="binding site" evidence="2">
    <location>
        <position position="87"/>
    </location>
    <ligand>
        <name>substrate</name>
    </ligand>
</feature>
<dbReference type="GO" id="GO:0016094">
    <property type="term" value="P:polyprenol biosynthetic process"/>
    <property type="evidence" value="ECO:0007669"/>
    <property type="project" value="TreeGrafter"/>
</dbReference>
<keyword evidence="4" id="KW-1185">Reference proteome</keyword>
<feature type="binding site" evidence="2">
    <location>
        <position position="40"/>
    </location>
    <ligand>
        <name>substrate</name>
    </ligand>
</feature>
<protein>
    <recommendedName>
        <fullName evidence="2">Tritrans,polycis-undecaprenyl-diphosphate synthase (geranylgeranyl-diphosphate specific)</fullName>
        <ecNumber evidence="2">2.5.1.89</ecNumber>
    </recommendedName>
    <alternativeName>
        <fullName evidence="2">Undecaprenyl diphosphate synthase</fullName>
        <shortName evidence="2">UDS</shortName>
    </alternativeName>
    <alternativeName>
        <fullName evidence="2">Undecaprenyl pyrophosphate synthase</fullName>
        <shortName evidence="2">UPP synthase</shortName>
    </alternativeName>
</protein>
<keyword evidence="1 2" id="KW-0808">Transferase</keyword>
<dbReference type="InterPro" id="IPR018520">
    <property type="entry name" value="UPP_synth-like_CS"/>
</dbReference>
<dbReference type="AlphaFoldDB" id="A0A2U9IED3"/>
<keyword evidence="2" id="KW-0460">Magnesium</keyword>
<feature type="binding site" evidence="2">
    <location>
        <begin position="36"/>
        <end position="39"/>
    </location>
    <ligand>
        <name>substrate</name>
    </ligand>
</feature>
<dbReference type="CDD" id="cd00475">
    <property type="entry name" value="Cis_IPPS"/>
    <property type="match status" value="1"/>
</dbReference>
<feature type="binding site" evidence="2">
    <location>
        <position position="206"/>
    </location>
    <ligand>
        <name>substrate</name>
    </ligand>
</feature>
<dbReference type="GeneID" id="36831799"/>
<evidence type="ECO:0000313" key="3">
    <source>
        <dbReference type="EMBL" id="AWR94304.1"/>
    </source>
</evidence>
<feature type="binding site" evidence="2">
    <location>
        <position position="35"/>
    </location>
    <ligand>
        <name>Mg(2+)</name>
        <dbReference type="ChEBI" id="CHEBI:18420"/>
    </ligand>
</feature>
<comment type="caution">
    <text evidence="2">Lacks conserved residue(s) required for the propagation of feature annotation.</text>
</comment>
<evidence type="ECO:0000313" key="4">
    <source>
        <dbReference type="Proteomes" id="UP000248044"/>
    </source>
</evidence>
<comment type="subunit">
    <text evidence="2">Homodimer.</text>
</comment>
<comment type="catalytic activity">
    <reaction evidence="2">
        <text>geranylgeranyl diphosphate + 7 isopentenyl diphosphate = tri-trans,hepta-cis-undecaprenyl diphosphate + 7 diphosphate</text>
        <dbReference type="Rhea" id="RHEA:27622"/>
        <dbReference type="ChEBI" id="CHEBI:33019"/>
        <dbReference type="ChEBI" id="CHEBI:57533"/>
        <dbReference type="ChEBI" id="CHEBI:60388"/>
        <dbReference type="ChEBI" id="CHEBI:128769"/>
        <dbReference type="EC" id="2.5.1.89"/>
    </reaction>
</comment>
<dbReference type="PROSITE" id="PS01066">
    <property type="entry name" value="UPP_SYNTHASE"/>
    <property type="match status" value="1"/>
</dbReference>
<dbReference type="SUPFAM" id="SSF64005">
    <property type="entry name" value="Undecaprenyl diphosphate synthase"/>
    <property type="match status" value="1"/>
</dbReference>
<dbReference type="HAMAP" id="MF_01139">
    <property type="entry name" value="ISPT"/>
    <property type="match status" value="1"/>
</dbReference>
<dbReference type="InterPro" id="IPR001441">
    <property type="entry name" value="UPP_synth-like"/>
</dbReference>
<dbReference type="KEGG" id="abri:DFR85_06545"/>
<name>A0A2U9IED3_9CREN</name>
<dbReference type="RefSeq" id="WP_110270185.1">
    <property type="nucleotide sequence ID" value="NZ_CP029289.2"/>
</dbReference>
<dbReference type="PANTHER" id="PTHR10291">
    <property type="entry name" value="DEHYDRODOLICHYL DIPHOSPHATE SYNTHASE FAMILY MEMBER"/>
    <property type="match status" value="1"/>
</dbReference>
<evidence type="ECO:0000256" key="1">
    <source>
        <dbReference type="ARBA" id="ARBA00022679"/>
    </source>
</evidence>
<comment type="similarity">
    <text evidence="2">Belongs to the UPP synthase family.</text>
</comment>
<feature type="binding site" evidence="2">
    <location>
        <begin position="212"/>
        <end position="214"/>
    </location>
    <ligand>
        <name>substrate</name>
    </ligand>
</feature>
<feature type="binding site" evidence="2">
    <location>
        <position position="225"/>
    </location>
    <ligand>
        <name>Mg(2+)</name>
        <dbReference type="ChEBI" id="CHEBI:18420"/>
    </ligand>
</feature>
<accession>A0A2U9IED3</accession>
<dbReference type="Gene3D" id="3.40.1180.10">
    <property type="entry name" value="Decaprenyl diphosphate synthase-like"/>
    <property type="match status" value="1"/>
</dbReference>
<dbReference type="OrthoDB" id="8293at2157"/>
<feature type="binding site" evidence="2">
    <location>
        <begin position="80"/>
        <end position="82"/>
    </location>
    <ligand>
        <name>substrate</name>
    </ligand>
</feature>
<dbReference type="GO" id="GO:0045547">
    <property type="term" value="F:ditrans,polycis-polyprenyl diphosphate synthase [(2E,6E)-farnesyl diphosphate specific] activity"/>
    <property type="evidence" value="ECO:0007669"/>
    <property type="project" value="TreeGrafter"/>
</dbReference>
<dbReference type="NCBIfam" id="TIGR00055">
    <property type="entry name" value="uppS"/>
    <property type="match status" value="1"/>
</dbReference>
<feature type="active site" evidence="2">
    <location>
        <position position="35"/>
    </location>
</feature>
<proteinExistence type="inferred from homology"/>
<comment type="function">
    <text evidence="2">Catalyzes the sequential condensation of isopentenyl diphosphate (IPP) with geranylgeranyl diphosphate (GGPP) to yield (2Z,6Z,10Z,14Z,18Z,22Z,26Z,30E,34E,38E)-undecaprenyl diphosphate (tritrans,heptacis-UPP). It is probably the precursor of glycosyl carrier lipids.</text>
</comment>
<dbReference type="InterPro" id="IPR036424">
    <property type="entry name" value="UPP_synth-like_sf"/>
</dbReference>